<sequence>MKHRKSVLDALKLPPPPAYDLSIQGLSIGVPPPERYLPLPVPIPYPAFLSKNKDLAYLEQTIIHDVDVRCGSGEVLAIIGGSGSGKSTLLSAIVGRLANLPVKQGELSFAPTSLSTANFQTLSARQMKDKIGFVPQNDYLLPNLTVRETLHYAAALRLPASIDSTTRRTVVDQTLDELGLTDVADTVIGGFGGLRKGISGGERRRVSIACILVALPSVIVLDEPTSGLDAFTAYEILLTLSELAKRNRTIILSLHQPRSDAYNLFTRLLLLSKGSVVYSGFTSKCLPWFESLGFRPEVGVNPLDFLIDISSVEMGDDAKREASRAQVDRLVKAWKDDGKAYSADKSVRWSRRVSKEVGAAPTKDFAGQGATALKALFNADEGDAALRRPGLISQAISLTSRANKNTMRNHGQTLGYAVQAVVIGVMLGGSFFRLKGTPTTLCFQNQAAYFYLTIVYSVYRYCNELVVFDRERADHLYKAVPWILSEVVANLSINIIFPGLFSIILYFMAGMRTDNLAENLFIFIASTVLVQLGSIGFALIAASTVREFASASLMANGTSIFFFLSVGYALLQPPVYVNWIRFINVYWYGFRITSISQFRGRTFDCVGVTGVAANQCRGDQVLVGLLIPPEDPLWKYFVPLLGVVIGFNALATVLLAYWHPGGVKHAAKSGSHKKRPTPESDMDIVRQKIHVEVKGLGLSWVRPSHLIMSEQRKKILNNVNFTCPAGQITAIMGPSGAGKSSILQLLAGRKMNAGPFAHFQREGSILFDGHPLSRDQSEMVSYVEQEDEYHLPALTVRETLRYAAILRLPRTMSRRSKLARAEEMIGMLGLEDCANNLVGGPVLKGISGGEKRRLSLAVEMLNNPAVLIVDEVTSGLDAATANVVTLHQPRSDIYKLLDNVVVLAKGGKMAYAGPRKNVEPTFNAQGFVIPEFFNPADFLLDVISIDHRPENEKATKERVAGIVAHWAEQEKKEAGENEPDSQKVEIHEPLHQESRLTPMWIALPTILERSFRNMWRQQPVFWVRIQQTPLMGALFLLFYQRLKHGPQGGQDRIGYFQQILGSLPFVGLLNSVAIFPPERDLFFHEYNSSAAYSTATFTLATTIVEAPFTFVANLLLGLFMNLLAGLTTSPRIYFQFVASTFAVQSMGESVGIIFSAFTPSMGLSVSLVSTILSIMMQFSGLTSLSVPQWLQDLAWATPLKTAARILVINEASGLQLDCPPETIVSGECLVQNGQDLLNLFGWDDYDTGKYVGIMMACCVGWRLLAWISLMIKARGW</sequence>
<dbReference type="Pfam" id="PF00005">
    <property type="entry name" value="ABC_tran"/>
    <property type="match status" value="2"/>
</dbReference>
<dbReference type="Pfam" id="PF01061">
    <property type="entry name" value="ABC2_membrane"/>
    <property type="match status" value="2"/>
</dbReference>
<dbReference type="PANTHER" id="PTHR48041:SF91">
    <property type="entry name" value="ABC TRANSPORTER G FAMILY MEMBER 28"/>
    <property type="match status" value="1"/>
</dbReference>
<dbReference type="InterPro" id="IPR043926">
    <property type="entry name" value="ABCG_dom"/>
</dbReference>
<keyword evidence="2" id="KW-0813">Transport</keyword>
<gene>
    <name evidence="10" type="ORF">M408DRAFT_17618</name>
</gene>
<evidence type="ECO:0000256" key="8">
    <source>
        <dbReference type="SAM" id="Phobius"/>
    </source>
</evidence>
<accession>A0A0C3AI63</accession>
<organism evidence="10 11">
    <name type="scientific">Serendipita vermifera MAFF 305830</name>
    <dbReference type="NCBI Taxonomy" id="933852"/>
    <lineage>
        <taxon>Eukaryota</taxon>
        <taxon>Fungi</taxon>
        <taxon>Dikarya</taxon>
        <taxon>Basidiomycota</taxon>
        <taxon>Agaricomycotina</taxon>
        <taxon>Agaricomycetes</taxon>
        <taxon>Sebacinales</taxon>
        <taxon>Serendipitaceae</taxon>
        <taxon>Serendipita</taxon>
    </lineage>
</organism>
<evidence type="ECO:0000256" key="6">
    <source>
        <dbReference type="ARBA" id="ARBA00022989"/>
    </source>
</evidence>
<dbReference type="InterPro" id="IPR027417">
    <property type="entry name" value="P-loop_NTPase"/>
</dbReference>
<dbReference type="GO" id="GO:0005524">
    <property type="term" value="F:ATP binding"/>
    <property type="evidence" value="ECO:0007669"/>
    <property type="project" value="UniProtKB-KW"/>
</dbReference>
<dbReference type="STRING" id="933852.A0A0C3AI63"/>
<feature type="transmembrane region" description="Helical" evidence="8">
    <location>
        <begin position="1059"/>
        <end position="1076"/>
    </location>
</feature>
<dbReference type="Proteomes" id="UP000054097">
    <property type="component" value="Unassembled WGS sequence"/>
</dbReference>
<dbReference type="GO" id="GO:0016020">
    <property type="term" value="C:membrane"/>
    <property type="evidence" value="ECO:0007669"/>
    <property type="project" value="UniProtKB-SubCell"/>
</dbReference>
<dbReference type="EMBL" id="KN824325">
    <property type="protein sequence ID" value="KIM24345.1"/>
    <property type="molecule type" value="Genomic_DNA"/>
</dbReference>
<evidence type="ECO:0000313" key="11">
    <source>
        <dbReference type="Proteomes" id="UP000054097"/>
    </source>
</evidence>
<keyword evidence="6 8" id="KW-1133">Transmembrane helix</keyword>
<evidence type="ECO:0000256" key="5">
    <source>
        <dbReference type="ARBA" id="ARBA00022840"/>
    </source>
</evidence>
<reference evidence="10 11" key="1">
    <citation type="submission" date="2014-04" db="EMBL/GenBank/DDBJ databases">
        <authorList>
            <consortium name="DOE Joint Genome Institute"/>
            <person name="Kuo A."/>
            <person name="Zuccaro A."/>
            <person name="Kohler A."/>
            <person name="Nagy L.G."/>
            <person name="Floudas D."/>
            <person name="Copeland A."/>
            <person name="Barry K.W."/>
            <person name="Cichocki N."/>
            <person name="Veneault-Fourrey C."/>
            <person name="LaButti K."/>
            <person name="Lindquist E.A."/>
            <person name="Lipzen A."/>
            <person name="Lundell T."/>
            <person name="Morin E."/>
            <person name="Murat C."/>
            <person name="Sun H."/>
            <person name="Tunlid A."/>
            <person name="Henrissat B."/>
            <person name="Grigoriev I.V."/>
            <person name="Hibbett D.S."/>
            <person name="Martin F."/>
            <person name="Nordberg H.P."/>
            <person name="Cantor M.N."/>
            <person name="Hua S.X."/>
        </authorList>
    </citation>
    <scope>NUCLEOTIDE SEQUENCE [LARGE SCALE GENOMIC DNA]</scope>
    <source>
        <strain evidence="10 11">MAFF 305830</strain>
    </source>
</reference>
<dbReference type="Pfam" id="PF19055">
    <property type="entry name" value="ABC2_membrane_7"/>
    <property type="match status" value="1"/>
</dbReference>
<keyword evidence="5" id="KW-0067">ATP-binding</keyword>
<reference evidence="11" key="2">
    <citation type="submission" date="2015-01" db="EMBL/GenBank/DDBJ databases">
        <title>Evolutionary Origins and Diversification of the Mycorrhizal Mutualists.</title>
        <authorList>
            <consortium name="DOE Joint Genome Institute"/>
            <consortium name="Mycorrhizal Genomics Consortium"/>
            <person name="Kohler A."/>
            <person name="Kuo A."/>
            <person name="Nagy L.G."/>
            <person name="Floudas D."/>
            <person name="Copeland A."/>
            <person name="Barry K.W."/>
            <person name="Cichocki N."/>
            <person name="Veneault-Fourrey C."/>
            <person name="LaButti K."/>
            <person name="Lindquist E.A."/>
            <person name="Lipzen A."/>
            <person name="Lundell T."/>
            <person name="Morin E."/>
            <person name="Murat C."/>
            <person name="Riley R."/>
            <person name="Ohm R."/>
            <person name="Sun H."/>
            <person name="Tunlid A."/>
            <person name="Henrissat B."/>
            <person name="Grigoriev I.V."/>
            <person name="Hibbett D.S."/>
            <person name="Martin F."/>
        </authorList>
    </citation>
    <scope>NUCLEOTIDE SEQUENCE [LARGE SCALE GENOMIC DNA]</scope>
    <source>
        <strain evidence="11">MAFF 305830</strain>
    </source>
</reference>
<dbReference type="AlphaFoldDB" id="A0A0C3AI63"/>
<dbReference type="PANTHER" id="PTHR48041">
    <property type="entry name" value="ABC TRANSPORTER G FAMILY MEMBER 28"/>
    <property type="match status" value="1"/>
</dbReference>
<evidence type="ECO:0000256" key="3">
    <source>
        <dbReference type="ARBA" id="ARBA00022692"/>
    </source>
</evidence>
<feature type="transmembrane region" description="Helical" evidence="8">
    <location>
        <begin position="520"/>
        <end position="541"/>
    </location>
</feature>
<dbReference type="OrthoDB" id="66620at2759"/>
<feature type="domain" description="ABC transporter" evidence="9">
    <location>
        <begin position="701"/>
        <end position="930"/>
    </location>
</feature>
<evidence type="ECO:0000313" key="10">
    <source>
        <dbReference type="EMBL" id="KIM24345.1"/>
    </source>
</evidence>
<feature type="transmembrane region" description="Helical" evidence="8">
    <location>
        <begin position="1097"/>
        <end position="1120"/>
    </location>
</feature>
<dbReference type="GO" id="GO:0140359">
    <property type="term" value="F:ABC-type transporter activity"/>
    <property type="evidence" value="ECO:0007669"/>
    <property type="project" value="InterPro"/>
</dbReference>
<dbReference type="Gene3D" id="3.40.50.300">
    <property type="entry name" value="P-loop containing nucleotide triphosphate hydrolases"/>
    <property type="match status" value="2"/>
</dbReference>
<feature type="transmembrane region" description="Helical" evidence="8">
    <location>
        <begin position="483"/>
        <end position="508"/>
    </location>
</feature>
<name>A0A0C3AI63_SERVB</name>
<proteinExistence type="predicted"/>
<evidence type="ECO:0000259" key="9">
    <source>
        <dbReference type="PROSITE" id="PS50893"/>
    </source>
</evidence>
<feature type="transmembrane region" description="Helical" evidence="8">
    <location>
        <begin position="1021"/>
        <end position="1039"/>
    </location>
</feature>
<dbReference type="PROSITE" id="PS50893">
    <property type="entry name" value="ABC_TRANSPORTER_2"/>
    <property type="match status" value="2"/>
</dbReference>
<feature type="transmembrane region" description="Helical" evidence="8">
    <location>
        <begin position="446"/>
        <end position="462"/>
    </location>
</feature>
<evidence type="ECO:0000256" key="1">
    <source>
        <dbReference type="ARBA" id="ARBA00004141"/>
    </source>
</evidence>
<evidence type="ECO:0000256" key="4">
    <source>
        <dbReference type="ARBA" id="ARBA00022741"/>
    </source>
</evidence>
<evidence type="ECO:0000256" key="2">
    <source>
        <dbReference type="ARBA" id="ARBA00022448"/>
    </source>
</evidence>
<feature type="transmembrane region" description="Helical" evidence="8">
    <location>
        <begin position="414"/>
        <end position="434"/>
    </location>
</feature>
<feature type="transmembrane region" description="Helical" evidence="8">
    <location>
        <begin position="1250"/>
        <end position="1271"/>
    </location>
</feature>
<dbReference type="HOGENOM" id="CLU_000604_57_4_1"/>
<dbReference type="InterPro" id="IPR050352">
    <property type="entry name" value="ABCG_transporters"/>
</dbReference>
<dbReference type="PROSITE" id="PS00211">
    <property type="entry name" value="ABC_TRANSPORTER_1"/>
    <property type="match status" value="2"/>
</dbReference>
<keyword evidence="4" id="KW-0547">Nucleotide-binding</keyword>
<evidence type="ECO:0000256" key="7">
    <source>
        <dbReference type="ARBA" id="ARBA00023136"/>
    </source>
</evidence>
<dbReference type="GO" id="GO:0016887">
    <property type="term" value="F:ATP hydrolysis activity"/>
    <property type="evidence" value="ECO:0007669"/>
    <property type="project" value="InterPro"/>
</dbReference>
<dbReference type="InterPro" id="IPR003593">
    <property type="entry name" value="AAA+_ATPase"/>
</dbReference>
<keyword evidence="3 8" id="KW-0812">Transmembrane</keyword>
<dbReference type="SUPFAM" id="SSF52540">
    <property type="entry name" value="P-loop containing nucleoside triphosphate hydrolases"/>
    <property type="match status" value="2"/>
</dbReference>
<keyword evidence="7 8" id="KW-0472">Membrane</keyword>
<dbReference type="InterPro" id="IPR003439">
    <property type="entry name" value="ABC_transporter-like_ATP-bd"/>
</dbReference>
<dbReference type="SMART" id="SM00382">
    <property type="entry name" value="AAA"/>
    <property type="match status" value="2"/>
</dbReference>
<dbReference type="InterPro" id="IPR017871">
    <property type="entry name" value="ABC_transporter-like_CS"/>
</dbReference>
<dbReference type="InterPro" id="IPR013525">
    <property type="entry name" value="ABC2_TM"/>
</dbReference>
<keyword evidence="11" id="KW-1185">Reference proteome</keyword>
<feature type="domain" description="ABC transporter" evidence="9">
    <location>
        <begin position="48"/>
        <end position="298"/>
    </location>
</feature>
<feature type="transmembrane region" description="Helical" evidence="8">
    <location>
        <begin position="636"/>
        <end position="658"/>
    </location>
</feature>
<comment type="subcellular location">
    <subcellularLocation>
        <location evidence="1">Membrane</location>
        <topology evidence="1">Multi-pass membrane protein</topology>
    </subcellularLocation>
</comment>
<protein>
    <recommendedName>
        <fullName evidence="9">ABC transporter domain-containing protein</fullName>
    </recommendedName>
</protein>
<feature type="transmembrane region" description="Helical" evidence="8">
    <location>
        <begin position="553"/>
        <end position="571"/>
    </location>
</feature>
<feature type="transmembrane region" description="Helical" evidence="8">
    <location>
        <begin position="1161"/>
        <end position="1180"/>
    </location>
</feature>